<dbReference type="Proteomes" id="UP000683925">
    <property type="component" value="Unassembled WGS sequence"/>
</dbReference>
<keyword evidence="2" id="KW-1185">Reference proteome</keyword>
<dbReference type="AlphaFoldDB" id="A0A8S1WEQ0"/>
<name>A0A8S1WEQ0_PAROT</name>
<dbReference type="OMA" id="QAFAICT"/>
<organism evidence="1 2">
    <name type="scientific">Paramecium octaurelia</name>
    <dbReference type="NCBI Taxonomy" id="43137"/>
    <lineage>
        <taxon>Eukaryota</taxon>
        <taxon>Sar</taxon>
        <taxon>Alveolata</taxon>
        <taxon>Ciliophora</taxon>
        <taxon>Intramacronucleata</taxon>
        <taxon>Oligohymenophorea</taxon>
        <taxon>Peniculida</taxon>
        <taxon>Parameciidae</taxon>
        <taxon>Paramecium</taxon>
    </lineage>
</organism>
<evidence type="ECO:0000313" key="1">
    <source>
        <dbReference type="EMBL" id="CAD8187187.1"/>
    </source>
</evidence>
<gene>
    <name evidence="1" type="ORF">POCTA_138.1.T0890153</name>
</gene>
<dbReference type="EMBL" id="CAJJDP010000088">
    <property type="protein sequence ID" value="CAD8187187.1"/>
    <property type="molecule type" value="Genomic_DNA"/>
</dbReference>
<evidence type="ECO:0000313" key="2">
    <source>
        <dbReference type="Proteomes" id="UP000683925"/>
    </source>
</evidence>
<accession>A0A8S1WEQ0</accession>
<comment type="caution">
    <text evidence="1">The sequence shown here is derived from an EMBL/GenBank/DDBJ whole genome shotgun (WGS) entry which is preliminary data.</text>
</comment>
<reference evidence="1" key="1">
    <citation type="submission" date="2021-01" db="EMBL/GenBank/DDBJ databases">
        <authorList>
            <consortium name="Genoscope - CEA"/>
            <person name="William W."/>
        </authorList>
    </citation>
    <scope>NUCLEOTIDE SEQUENCE</scope>
</reference>
<proteinExistence type="predicted"/>
<sequence length="112" mass="13390">MNLYQQPLFWHLFNYPQIIDLFPSDSFMINSKFDSKQILEIIQQKDNLKNSIERFAPINREAFGLINQALDFIGNIQGKKLQSRVLNLNQILQAFTIDRSEYRREIEQHLYI</sequence>
<protein>
    <submittedName>
        <fullName evidence="1">Uncharacterized protein</fullName>
    </submittedName>
</protein>